<dbReference type="InterPro" id="IPR050464">
    <property type="entry name" value="Zeta_carotene_desat/Oxidored"/>
</dbReference>
<evidence type="ECO:0000256" key="5">
    <source>
        <dbReference type="ARBA" id="ARBA00022630"/>
    </source>
</evidence>
<evidence type="ECO:0000256" key="8">
    <source>
        <dbReference type="ARBA" id="ARBA00023133"/>
    </source>
</evidence>
<dbReference type="FunCoup" id="A0A2J7RIM2">
    <property type="interactions" value="1164"/>
</dbReference>
<keyword evidence="5 11" id="KW-0285">Flavoprotein</keyword>
<dbReference type="InterPro" id="IPR036188">
    <property type="entry name" value="FAD/NAD-bd_sf"/>
</dbReference>
<evidence type="ECO:0000259" key="12">
    <source>
        <dbReference type="Pfam" id="PF01593"/>
    </source>
</evidence>
<dbReference type="OrthoDB" id="419752at2759"/>
<protein>
    <recommendedName>
        <fullName evidence="4 11">Protoporphyrinogen oxidase</fullName>
        <ecNumber evidence="4 11">1.3.3.4</ecNumber>
    </recommendedName>
</protein>
<comment type="similarity">
    <text evidence="3 11">Belongs to the protoporphyrinogen/coproporphyrinogen oxidase family. Protoporphyrinogen oxidase subfamily.</text>
</comment>
<evidence type="ECO:0000256" key="9">
    <source>
        <dbReference type="ARBA" id="ARBA00023244"/>
    </source>
</evidence>
<proteinExistence type="inferred from homology"/>
<comment type="cofactor">
    <cofactor evidence="11">
        <name>FAD</name>
        <dbReference type="ChEBI" id="CHEBI:57692"/>
    </cofactor>
    <text evidence="11">Binds 1 FAD per subunit.</text>
</comment>
<dbReference type="GO" id="GO:0006782">
    <property type="term" value="P:protoporphyrinogen IX biosynthetic process"/>
    <property type="evidence" value="ECO:0007669"/>
    <property type="project" value="UniProtKB-UniRule"/>
</dbReference>
<evidence type="ECO:0000256" key="11">
    <source>
        <dbReference type="RuleBase" id="RU367069"/>
    </source>
</evidence>
<dbReference type="NCBIfam" id="TIGR00562">
    <property type="entry name" value="proto_IX_ox"/>
    <property type="match status" value="1"/>
</dbReference>
<dbReference type="GO" id="GO:0004729">
    <property type="term" value="F:oxygen-dependent protoporphyrinogen oxidase activity"/>
    <property type="evidence" value="ECO:0007669"/>
    <property type="project" value="UniProtKB-UniRule"/>
</dbReference>
<dbReference type="Pfam" id="PF01593">
    <property type="entry name" value="Amino_oxidase"/>
    <property type="match status" value="1"/>
</dbReference>
<dbReference type="PANTHER" id="PTHR42923">
    <property type="entry name" value="PROTOPORPHYRINOGEN OXIDASE"/>
    <property type="match status" value="1"/>
</dbReference>
<feature type="domain" description="Amine oxidase" evidence="12">
    <location>
        <begin position="9"/>
        <end position="465"/>
    </location>
</feature>
<reference evidence="13 14" key="1">
    <citation type="submission" date="2017-12" db="EMBL/GenBank/DDBJ databases">
        <title>Hemimetabolous genomes reveal molecular basis of termite eusociality.</title>
        <authorList>
            <person name="Harrison M.C."/>
            <person name="Jongepier E."/>
            <person name="Robertson H.M."/>
            <person name="Arning N."/>
            <person name="Bitard-Feildel T."/>
            <person name="Chao H."/>
            <person name="Childers C.P."/>
            <person name="Dinh H."/>
            <person name="Doddapaneni H."/>
            <person name="Dugan S."/>
            <person name="Gowin J."/>
            <person name="Greiner C."/>
            <person name="Han Y."/>
            <person name="Hu H."/>
            <person name="Hughes D.S.T."/>
            <person name="Huylmans A.-K."/>
            <person name="Kemena C."/>
            <person name="Kremer L.P.M."/>
            <person name="Lee S.L."/>
            <person name="Lopez-Ezquerra A."/>
            <person name="Mallet L."/>
            <person name="Monroy-Kuhn J.M."/>
            <person name="Moser A."/>
            <person name="Murali S.C."/>
            <person name="Muzny D.M."/>
            <person name="Otani S."/>
            <person name="Piulachs M.-D."/>
            <person name="Poelchau M."/>
            <person name="Qu J."/>
            <person name="Schaub F."/>
            <person name="Wada-Katsumata A."/>
            <person name="Worley K.C."/>
            <person name="Xie Q."/>
            <person name="Ylla G."/>
            <person name="Poulsen M."/>
            <person name="Gibbs R.A."/>
            <person name="Schal C."/>
            <person name="Richards S."/>
            <person name="Belles X."/>
            <person name="Korb J."/>
            <person name="Bornberg-Bauer E."/>
        </authorList>
    </citation>
    <scope>NUCLEOTIDE SEQUENCE [LARGE SCALE GENOMIC DNA]</scope>
    <source>
        <tissue evidence="13">Whole body</tissue>
    </source>
</reference>
<dbReference type="FunFam" id="3.50.50.60:FF:000193">
    <property type="entry name" value="Protoporphyrinogen oxidase"/>
    <property type="match status" value="1"/>
</dbReference>
<keyword evidence="8 11" id="KW-0350">Heme biosynthesis</keyword>
<dbReference type="EC" id="1.3.3.4" evidence="4 11"/>
<keyword evidence="9 11" id="KW-0627">Porphyrin biosynthesis</keyword>
<dbReference type="EMBL" id="NEVH01003495">
    <property type="protein sequence ID" value="PNF40677.1"/>
    <property type="molecule type" value="Genomic_DNA"/>
</dbReference>
<dbReference type="SUPFAM" id="SSF51905">
    <property type="entry name" value="FAD/NAD(P)-binding domain"/>
    <property type="match status" value="1"/>
</dbReference>
<dbReference type="SUPFAM" id="SSF54373">
    <property type="entry name" value="FAD-linked reductases, C-terminal domain"/>
    <property type="match status" value="1"/>
</dbReference>
<dbReference type="InParanoid" id="A0A2J7RIM2"/>
<name>A0A2J7RIM2_9NEOP</name>
<comment type="pathway">
    <text evidence="2 11">Porphyrin-containing compound metabolism; protoporphyrin-IX biosynthesis; protoporphyrin-IX from protoporphyrinogen-IX: step 1/1.</text>
</comment>
<organism evidence="13 14">
    <name type="scientific">Cryptotermes secundus</name>
    <dbReference type="NCBI Taxonomy" id="105785"/>
    <lineage>
        <taxon>Eukaryota</taxon>
        <taxon>Metazoa</taxon>
        <taxon>Ecdysozoa</taxon>
        <taxon>Arthropoda</taxon>
        <taxon>Hexapoda</taxon>
        <taxon>Insecta</taxon>
        <taxon>Pterygota</taxon>
        <taxon>Neoptera</taxon>
        <taxon>Polyneoptera</taxon>
        <taxon>Dictyoptera</taxon>
        <taxon>Blattodea</taxon>
        <taxon>Blattoidea</taxon>
        <taxon>Termitoidae</taxon>
        <taxon>Kalotermitidae</taxon>
        <taxon>Cryptotermitinae</taxon>
        <taxon>Cryptotermes</taxon>
    </lineage>
</organism>
<comment type="caution">
    <text evidence="13">The sequence shown here is derived from an EMBL/GenBank/DDBJ whole genome shotgun (WGS) entry which is preliminary data.</text>
</comment>
<evidence type="ECO:0000256" key="4">
    <source>
        <dbReference type="ARBA" id="ARBA00012867"/>
    </source>
</evidence>
<evidence type="ECO:0000256" key="7">
    <source>
        <dbReference type="ARBA" id="ARBA00023002"/>
    </source>
</evidence>
<dbReference type="PANTHER" id="PTHR42923:SF3">
    <property type="entry name" value="PROTOPORPHYRINOGEN OXIDASE"/>
    <property type="match status" value="1"/>
</dbReference>
<accession>A0A2J7RIM2</accession>
<dbReference type="Gene3D" id="3.50.50.60">
    <property type="entry name" value="FAD/NAD(P)-binding domain"/>
    <property type="match status" value="1"/>
</dbReference>
<keyword evidence="7 11" id="KW-0560">Oxidoreductase</keyword>
<evidence type="ECO:0000313" key="14">
    <source>
        <dbReference type="Proteomes" id="UP000235965"/>
    </source>
</evidence>
<dbReference type="STRING" id="105785.A0A2J7RIM2"/>
<evidence type="ECO:0000256" key="1">
    <source>
        <dbReference type="ARBA" id="ARBA00002600"/>
    </source>
</evidence>
<gene>
    <name evidence="13" type="primary">PPOX</name>
    <name evidence="13" type="ORF">B7P43_G02852</name>
</gene>
<dbReference type="Proteomes" id="UP000235965">
    <property type="component" value="Unassembled WGS sequence"/>
</dbReference>
<comment type="subcellular location">
    <subcellularLocation>
        <location evidence="11">Mitochondrion inner membrane</location>
    </subcellularLocation>
</comment>
<dbReference type="GO" id="GO:0005743">
    <property type="term" value="C:mitochondrial inner membrane"/>
    <property type="evidence" value="ECO:0007669"/>
    <property type="project" value="UniProtKB-SubCell"/>
</dbReference>
<sequence length="471" mass="51832">MYVVLGGGISGLSVVHYLQKSISKHVKLIEASSRLGGWIRSTRTPSGLVFEHGPRTVRPKGVAGENTLALIEDLCLVSKVVPIPYSHPTAQNRLIYVNNALHALPSNSICSLFFTQPPFTKPLVSALFQDLKAPRNLVKDESIYDFVERRLGKEIAEYAVSPLVSGVCAGDAKEISVKFLMKSLFEAEQAHGSIIKGTLMNILGGKLRNTFQSKCELFERAEKEKWSVWSLDGGLELLPETLGISIKKHKADVLLNSPCEEIIFQTGKAAVRVRKEIFECDHIISSLPAKQLAPLVAKQHPELSEELFSIPTVTVAVVNLHYKGSLLKNNAFGFLVPSSQNLPILGIVFDTCCFPKGDNTVLTVIMGGRWFERFFGEDSTPGRLLSTAVQYVHSILHISATPEDHQVSVLNNCIPQYVIGHYERIERIKAYVNNHNLPLSLVGASYNGVGVNDVILSARTAVDNLIKNIQT</sequence>
<evidence type="ECO:0000256" key="6">
    <source>
        <dbReference type="ARBA" id="ARBA00022827"/>
    </source>
</evidence>
<keyword evidence="6 11" id="KW-0274">FAD</keyword>
<dbReference type="AlphaFoldDB" id="A0A2J7RIM2"/>
<evidence type="ECO:0000256" key="10">
    <source>
        <dbReference type="ARBA" id="ARBA00047554"/>
    </source>
</evidence>
<comment type="function">
    <text evidence="1 11">Catalyzes the 6-electron oxidation of protoporphyrinogen-IX to form protoporphyrin-IX.</text>
</comment>
<dbReference type="UniPathway" id="UPA00251">
    <property type="reaction ID" value="UER00324"/>
</dbReference>
<evidence type="ECO:0000256" key="2">
    <source>
        <dbReference type="ARBA" id="ARBA00005073"/>
    </source>
</evidence>
<comment type="catalytic activity">
    <reaction evidence="10 11">
        <text>protoporphyrinogen IX + 3 O2 = protoporphyrin IX + 3 H2O2</text>
        <dbReference type="Rhea" id="RHEA:25576"/>
        <dbReference type="ChEBI" id="CHEBI:15379"/>
        <dbReference type="ChEBI" id="CHEBI:16240"/>
        <dbReference type="ChEBI" id="CHEBI:57306"/>
        <dbReference type="ChEBI" id="CHEBI:57307"/>
        <dbReference type="EC" id="1.3.3.4"/>
    </reaction>
</comment>
<keyword evidence="14" id="KW-1185">Reference proteome</keyword>
<evidence type="ECO:0000256" key="3">
    <source>
        <dbReference type="ARBA" id="ARBA00010551"/>
    </source>
</evidence>
<evidence type="ECO:0000313" key="13">
    <source>
        <dbReference type="EMBL" id="PNF40677.1"/>
    </source>
</evidence>
<dbReference type="InterPro" id="IPR004572">
    <property type="entry name" value="Protoporphyrinogen_oxidase"/>
</dbReference>
<dbReference type="InterPro" id="IPR002937">
    <property type="entry name" value="Amino_oxidase"/>
</dbReference>